<dbReference type="GO" id="GO:0005829">
    <property type="term" value="C:cytosol"/>
    <property type="evidence" value="ECO:0007669"/>
    <property type="project" value="TreeGrafter"/>
</dbReference>
<dbReference type="NCBIfam" id="TIGR01484">
    <property type="entry name" value="HAD-SF-IIB"/>
    <property type="match status" value="1"/>
</dbReference>
<dbReference type="STRING" id="1754191.A0A1Y1VM72"/>
<dbReference type="Gene3D" id="3.30.1240.10">
    <property type="match status" value="1"/>
</dbReference>
<name>A0A1Y1VM72_9FUNG</name>
<dbReference type="PANTHER" id="PTHR10000:SF8">
    <property type="entry name" value="HAD SUPERFAMILY HYDROLASE-LIKE, TYPE 3"/>
    <property type="match status" value="1"/>
</dbReference>
<dbReference type="OrthoDB" id="27226at2759"/>
<protein>
    <recommendedName>
        <fullName evidence="3">HAD-like protein</fullName>
    </recommendedName>
</protein>
<dbReference type="Gene3D" id="3.40.50.1000">
    <property type="entry name" value="HAD superfamily/HAD-like"/>
    <property type="match status" value="1"/>
</dbReference>
<dbReference type="InterPro" id="IPR000150">
    <property type="entry name" value="Cof"/>
</dbReference>
<dbReference type="PANTHER" id="PTHR10000">
    <property type="entry name" value="PHOSPHOSERINE PHOSPHATASE"/>
    <property type="match status" value="1"/>
</dbReference>
<dbReference type="GO" id="GO:0016791">
    <property type="term" value="F:phosphatase activity"/>
    <property type="evidence" value="ECO:0007669"/>
    <property type="project" value="TreeGrafter"/>
</dbReference>
<evidence type="ECO:0000313" key="2">
    <source>
        <dbReference type="Proteomes" id="UP000193719"/>
    </source>
</evidence>
<dbReference type="InterPro" id="IPR023214">
    <property type="entry name" value="HAD_sf"/>
</dbReference>
<evidence type="ECO:0008006" key="3">
    <source>
        <dbReference type="Google" id="ProtNLM"/>
    </source>
</evidence>
<dbReference type="EMBL" id="MCFH01000002">
    <property type="protein sequence ID" value="ORX60025.1"/>
    <property type="molecule type" value="Genomic_DNA"/>
</dbReference>
<comment type="caution">
    <text evidence="1">The sequence shown here is derived from an EMBL/GenBank/DDBJ whole genome shotgun (WGS) entry which is preliminary data.</text>
</comment>
<dbReference type="InterPro" id="IPR036412">
    <property type="entry name" value="HAD-like_sf"/>
</dbReference>
<dbReference type="SFLD" id="SFLDG01140">
    <property type="entry name" value="C2.B:_Phosphomannomutase_and_P"/>
    <property type="match status" value="1"/>
</dbReference>
<dbReference type="SUPFAM" id="SSF56784">
    <property type="entry name" value="HAD-like"/>
    <property type="match status" value="1"/>
</dbReference>
<evidence type="ECO:0000313" key="1">
    <source>
        <dbReference type="EMBL" id="ORX60025.1"/>
    </source>
</evidence>
<dbReference type="GO" id="GO:0000287">
    <property type="term" value="F:magnesium ion binding"/>
    <property type="evidence" value="ECO:0007669"/>
    <property type="project" value="TreeGrafter"/>
</dbReference>
<dbReference type="SFLD" id="SFLDS00003">
    <property type="entry name" value="Haloacid_Dehalogenase"/>
    <property type="match status" value="1"/>
</dbReference>
<reference evidence="1 2" key="1">
    <citation type="submission" date="2016-08" db="EMBL/GenBank/DDBJ databases">
        <title>Genomes of anaerobic fungi encode conserved fungal cellulosomes for biomass hydrolysis.</title>
        <authorList>
            <consortium name="DOE Joint Genome Institute"/>
            <person name="Haitjema C.H."/>
            <person name="Gilmore S.P."/>
            <person name="Henske J.K."/>
            <person name="Solomon K.V."/>
            <person name="De Groot R."/>
            <person name="Kuo A."/>
            <person name="Mondo S.J."/>
            <person name="Salamov A.A."/>
            <person name="Labutti K."/>
            <person name="Zhao Z."/>
            <person name="Chiniquy J."/>
            <person name="Barry K."/>
            <person name="Brewer H.M."/>
            <person name="Purvine S.O."/>
            <person name="Wright A.T."/>
            <person name="Boxma B."/>
            <person name="Van Alen T."/>
            <person name="Hackstein J.H."/>
            <person name="Baker S.E."/>
            <person name="Grigoriev I.V."/>
            <person name="O'Malley M.A."/>
        </authorList>
    </citation>
    <scope>NUCLEOTIDE SEQUENCE [LARGE SCALE GENOMIC DNA]</scope>
    <source>
        <strain evidence="2">finn</strain>
    </source>
</reference>
<organism evidence="1 2">
    <name type="scientific">Piromyces finnis</name>
    <dbReference type="NCBI Taxonomy" id="1754191"/>
    <lineage>
        <taxon>Eukaryota</taxon>
        <taxon>Fungi</taxon>
        <taxon>Fungi incertae sedis</taxon>
        <taxon>Chytridiomycota</taxon>
        <taxon>Chytridiomycota incertae sedis</taxon>
        <taxon>Neocallimastigomycetes</taxon>
        <taxon>Neocallimastigales</taxon>
        <taxon>Neocallimastigaceae</taxon>
        <taxon>Piromyces</taxon>
    </lineage>
</organism>
<gene>
    <name evidence="1" type="ORF">BCR36DRAFT_579471</name>
</gene>
<dbReference type="NCBIfam" id="TIGR00099">
    <property type="entry name" value="Cof-subfamily"/>
    <property type="match status" value="1"/>
</dbReference>
<reference evidence="1 2" key="2">
    <citation type="submission" date="2016-08" db="EMBL/GenBank/DDBJ databases">
        <title>Pervasive Adenine N6-methylation of Active Genes in Fungi.</title>
        <authorList>
            <consortium name="DOE Joint Genome Institute"/>
            <person name="Mondo S.J."/>
            <person name="Dannebaum R.O."/>
            <person name="Kuo R.C."/>
            <person name="Labutti K."/>
            <person name="Haridas S."/>
            <person name="Kuo A."/>
            <person name="Salamov A."/>
            <person name="Ahrendt S.R."/>
            <person name="Lipzen A."/>
            <person name="Sullivan W."/>
            <person name="Andreopoulos W.B."/>
            <person name="Clum A."/>
            <person name="Lindquist E."/>
            <person name="Daum C."/>
            <person name="Ramamoorthy G.K."/>
            <person name="Gryganskyi A."/>
            <person name="Culley D."/>
            <person name="Magnuson J.K."/>
            <person name="James T.Y."/>
            <person name="O'Malley M.A."/>
            <person name="Stajich J.E."/>
            <person name="Spatafora J.W."/>
            <person name="Visel A."/>
            <person name="Grigoriev I.V."/>
        </authorList>
    </citation>
    <scope>NUCLEOTIDE SEQUENCE [LARGE SCALE GENOMIC DNA]</scope>
    <source>
        <strain evidence="2">finn</strain>
    </source>
</reference>
<dbReference type="AlphaFoldDB" id="A0A1Y1VM72"/>
<dbReference type="Proteomes" id="UP000193719">
    <property type="component" value="Unassembled WGS sequence"/>
</dbReference>
<proteinExistence type="predicted"/>
<dbReference type="Pfam" id="PF08282">
    <property type="entry name" value="Hydrolase_3"/>
    <property type="match status" value="1"/>
</dbReference>
<keyword evidence="2" id="KW-1185">Reference proteome</keyword>
<dbReference type="InterPro" id="IPR006379">
    <property type="entry name" value="HAD-SF_hydro_IIB"/>
</dbReference>
<accession>A0A1Y1VM72</accession>
<sequence>MELPDKSKIKLIATDLDGTLLGSKGKLTEKTKTVINKVLLKYPDLHFVIATGRTQLATAKIRYDLGIKGRPYTESLNVNGCVAYDSQGHRLWRNVLPTEYIIKFHNLLKNYPDAVYRYTFDNTILTFSKKWAEKTRKLMQENVLVEDREEHIRTILSGGESDINRVSFVYKGSNWKEILEQLETLRIEYNLESTHPASNIIDYMPSQTNKGSSLIRLLEKLNISKNEVIAFGDGGNDIELLQNVGWPIAVENACEDLKSYAKIITKSNREDGVAYILEQIFL</sequence>